<dbReference type="AlphaFoldDB" id="A0A2S6N783"/>
<organism evidence="2 3">
    <name type="scientific">Rhodoblastus sphagnicola</name>
    <dbReference type="NCBI Taxonomy" id="333368"/>
    <lineage>
        <taxon>Bacteria</taxon>
        <taxon>Pseudomonadati</taxon>
        <taxon>Pseudomonadota</taxon>
        <taxon>Alphaproteobacteria</taxon>
        <taxon>Hyphomicrobiales</taxon>
        <taxon>Rhodoblastaceae</taxon>
        <taxon>Rhodoblastus</taxon>
    </lineage>
</organism>
<evidence type="ECO:0000313" key="3">
    <source>
        <dbReference type="Proteomes" id="UP000239089"/>
    </source>
</evidence>
<proteinExistence type="predicted"/>
<gene>
    <name evidence="2" type="ORF">CCR94_12525</name>
</gene>
<dbReference type="OrthoDB" id="7349713at2"/>
<comment type="caution">
    <text evidence="2">The sequence shown here is derived from an EMBL/GenBank/DDBJ whole genome shotgun (WGS) entry which is preliminary data.</text>
</comment>
<dbReference type="RefSeq" id="WP_104508199.1">
    <property type="nucleotide sequence ID" value="NZ_JACIGC010000003.1"/>
</dbReference>
<sequence length="182" mass="19441">MRPKAATWRLAAAARRLMVARDGSTAVEFALIAMPFLVVLIAIFQVAVIFLAQHELETAVEKTARGLLTGQTQSAGLTRSQFASSVCAKLPALFDCSKLMIDLQTAGAFSAADTTAPTLTYDASGNVTNAWQFNLGASGNIMVLRVMYQFPVLPGLMNFNLSNLGNGARLLMASAVFQAESY</sequence>
<dbReference type="InterPro" id="IPR012495">
    <property type="entry name" value="TadE-like_dom"/>
</dbReference>
<reference evidence="2 3" key="1">
    <citation type="journal article" date="2018" name="Arch. Microbiol.">
        <title>New insights into the metabolic potential of the phototrophic purple bacterium Rhodopila globiformis DSM 161(T) from its draft genome sequence and evidence for a vanadium-dependent nitrogenase.</title>
        <authorList>
            <person name="Imhoff J.F."/>
            <person name="Rahn T."/>
            <person name="Kunzel S."/>
            <person name="Neulinger S.C."/>
        </authorList>
    </citation>
    <scope>NUCLEOTIDE SEQUENCE [LARGE SCALE GENOMIC DNA]</scope>
    <source>
        <strain evidence="2 3">DSM 16996</strain>
    </source>
</reference>
<feature type="domain" description="TadE-like" evidence="1">
    <location>
        <begin position="23"/>
        <end position="65"/>
    </location>
</feature>
<protein>
    <submittedName>
        <fullName evidence="2">Pilus assembly protein TadE</fullName>
    </submittedName>
</protein>
<keyword evidence="3" id="KW-1185">Reference proteome</keyword>
<name>A0A2S6N783_9HYPH</name>
<evidence type="ECO:0000313" key="2">
    <source>
        <dbReference type="EMBL" id="PPQ30457.1"/>
    </source>
</evidence>
<evidence type="ECO:0000259" key="1">
    <source>
        <dbReference type="Pfam" id="PF07811"/>
    </source>
</evidence>
<dbReference type="EMBL" id="NHSJ01000078">
    <property type="protein sequence ID" value="PPQ30457.1"/>
    <property type="molecule type" value="Genomic_DNA"/>
</dbReference>
<dbReference type="Proteomes" id="UP000239089">
    <property type="component" value="Unassembled WGS sequence"/>
</dbReference>
<accession>A0A2S6N783</accession>
<dbReference type="Pfam" id="PF07811">
    <property type="entry name" value="TadE"/>
    <property type="match status" value="1"/>
</dbReference>